<keyword evidence="3" id="KW-0998">Cell outer membrane</keyword>
<dbReference type="InterPro" id="IPR036737">
    <property type="entry name" value="OmpA-like_sf"/>
</dbReference>
<dbReference type="EMBL" id="JAUJEA010000011">
    <property type="protein sequence ID" value="MDN5204426.1"/>
    <property type="molecule type" value="Genomic_DNA"/>
</dbReference>
<evidence type="ECO:0000256" key="1">
    <source>
        <dbReference type="ARBA" id="ARBA00004442"/>
    </source>
</evidence>
<gene>
    <name evidence="6" type="ORF">QQ008_23740</name>
</gene>
<dbReference type="InterPro" id="IPR050330">
    <property type="entry name" value="Bact_OuterMem_StrucFunc"/>
</dbReference>
<dbReference type="CDD" id="cd15482">
    <property type="entry name" value="Sialidase_non-viral"/>
    <property type="match status" value="1"/>
</dbReference>
<dbReference type="SUPFAM" id="SSF82171">
    <property type="entry name" value="DPP6 N-terminal domain-like"/>
    <property type="match status" value="1"/>
</dbReference>
<dbReference type="InterPro" id="IPR006664">
    <property type="entry name" value="OMP_bac"/>
</dbReference>
<dbReference type="Gene3D" id="3.30.1330.60">
    <property type="entry name" value="OmpA-like domain"/>
    <property type="match status" value="1"/>
</dbReference>
<dbReference type="InterPro" id="IPR011659">
    <property type="entry name" value="WD40"/>
</dbReference>
<evidence type="ECO:0000313" key="7">
    <source>
        <dbReference type="Proteomes" id="UP001172082"/>
    </source>
</evidence>
<dbReference type="RefSeq" id="WP_346754449.1">
    <property type="nucleotide sequence ID" value="NZ_JAUJEA010000011.1"/>
</dbReference>
<comment type="caution">
    <text evidence="6">The sequence shown here is derived from an EMBL/GenBank/DDBJ whole genome shotgun (WGS) entry which is preliminary data.</text>
</comment>
<evidence type="ECO:0000256" key="4">
    <source>
        <dbReference type="PROSITE-ProRule" id="PRU00473"/>
    </source>
</evidence>
<comment type="subcellular location">
    <subcellularLocation>
        <location evidence="1">Cell outer membrane</location>
    </subcellularLocation>
</comment>
<dbReference type="Proteomes" id="UP001172082">
    <property type="component" value="Unassembled WGS sequence"/>
</dbReference>
<dbReference type="Pfam" id="PF07676">
    <property type="entry name" value="PD40"/>
    <property type="match status" value="2"/>
</dbReference>
<dbReference type="Gene3D" id="2.60.120.560">
    <property type="entry name" value="Exo-inulinase, domain 1"/>
    <property type="match status" value="1"/>
</dbReference>
<dbReference type="PRINTS" id="PR01021">
    <property type="entry name" value="OMPADOMAIN"/>
</dbReference>
<dbReference type="SUPFAM" id="SSF103088">
    <property type="entry name" value="OmpA-like"/>
    <property type="match status" value="1"/>
</dbReference>
<dbReference type="InterPro" id="IPR006665">
    <property type="entry name" value="OmpA-like"/>
</dbReference>
<organism evidence="6 7">
    <name type="scientific">Splendidivirga corallicola</name>
    <dbReference type="NCBI Taxonomy" id="3051826"/>
    <lineage>
        <taxon>Bacteria</taxon>
        <taxon>Pseudomonadati</taxon>
        <taxon>Bacteroidota</taxon>
        <taxon>Cytophagia</taxon>
        <taxon>Cytophagales</taxon>
        <taxon>Splendidivirgaceae</taxon>
        <taxon>Splendidivirga</taxon>
    </lineage>
</organism>
<sequence length="694" mass="78799">MFKSYSLLFYFLVVFQYAYAQEKYVLQENFDNNKRNWRLYNHQSNQSKIISGKLKWKYNGSSSLSIANYINRLSSKHDYTVEVLIDSKLPGSESGLIWGAINDNNANYFLLKGKKYKIFRLKDGKYTSVKDYTLNLKIRSDYNLLKIEKKGSKVLYYVNDKLLEELPYSGDLGKLFGVTIWNKGSIEVDKLSIKGRLLPINVASELHYPESPENLGKKINTTFEELTPVISPDGKSLYFSRRFDPKNIGGAGDHQDVYRSELIGERWTEGANLGRPINNGGPNAVFSITPDGNTMLLMNTYRKDGSQKGMGLSLSKRISKGWSVPEDVKMRNFYNKSIYNEFFLSNDNKIILLAVERDDTRGGRDLYVSFNEGDGIWSVPMNMGNKVNTPGTELSPFLASDGKTLYFSSTGHPGYGKNDIFMTRRLDDSWTKWSEPENVGQPVNGTGWDNYYSVPASGEYAYFVSSNRSFGKSDIFKIKLPTKVKPEPVVLVYGKVLNSKTLEPITTDITYRNLVSDKEVGIAQSRVQDGFYQIVLPVNQLYSFFAEKTGFYSVRDNLDLKALNGYKEIERDLYLTPIEIGQTVKLNNVFFVRSKPILKESSYPELDKLANMLLENASLRIELAGHTDNLGSPRLNLDLSEQRVNTVKNYLITKGIAESRISGKGYGGSKPIADNSTEDTRKLNRRVEFKILDY</sequence>
<evidence type="ECO:0000259" key="5">
    <source>
        <dbReference type="PROSITE" id="PS51123"/>
    </source>
</evidence>
<dbReference type="PANTHER" id="PTHR30329:SF21">
    <property type="entry name" value="LIPOPROTEIN YIAD-RELATED"/>
    <property type="match status" value="1"/>
</dbReference>
<feature type="domain" description="OmpA-like" evidence="5">
    <location>
        <begin position="578"/>
        <end position="694"/>
    </location>
</feature>
<protein>
    <submittedName>
        <fullName evidence="6">OmpA family protein</fullName>
    </submittedName>
</protein>
<proteinExistence type="predicted"/>
<reference evidence="6" key="1">
    <citation type="submission" date="2023-06" db="EMBL/GenBank/DDBJ databases">
        <title>Genomic of Parafulvivirga corallium.</title>
        <authorList>
            <person name="Wang G."/>
        </authorList>
    </citation>
    <scope>NUCLEOTIDE SEQUENCE</scope>
    <source>
        <strain evidence="6">BMA10</strain>
    </source>
</reference>
<evidence type="ECO:0000256" key="3">
    <source>
        <dbReference type="ARBA" id="ARBA00023237"/>
    </source>
</evidence>
<accession>A0ABT8KUG2</accession>
<name>A0ABT8KUG2_9BACT</name>
<keyword evidence="2 4" id="KW-0472">Membrane</keyword>
<keyword evidence="7" id="KW-1185">Reference proteome</keyword>
<evidence type="ECO:0000313" key="6">
    <source>
        <dbReference type="EMBL" id="MDN5204426.1"/>
    </source>
</evidence>
<dbReference type="PROSITE" id="PS51123">
    <property type="entry name" value="OMPA_2"/>
    <property type="match status" value="1"/>
</dbReference>
<dbReference type="CDD" id="cd07185">
    <property type="entry name" value="OmpA_C-like"/>
    <property type="match status" value="1"/>
</dbReference>
<evidence type="ECO:0000256" key="2">
    <source>
        <dbReference type="ARBA" id="ARBA00023136"/>
    </source>
</evidence>
<dbReference type="Pfam" id="PF00691">
    <property type="entry name" value="OmpA"/>
    <property type="match status" value="1"/>
</dbReference>
<dbReference type="PANTHER" id="PTHR30329">
    <property type="entry name" value="STATOR ELEMENT OF FLAGELLAR MOTOR COMPLEX"/>
    <property type="match status" value="1"/>
</dbReference>